<dbReference type="PANTHER" id="PTHR38743:SF2">
    <property type="entry name" value="DUF2185 DOMAIN-CONTAINING PROTEIN"/>
    <property type="match status" value="1"/>
</dbReference>
<proteinExistence type="predicted"/>
<gene>
    <name evidence="2" type="ORF">ATJ78_1123</name>
</gene>
<dbReference type="InterPro" id="IPR018689">
    <property type="entry name" value="Imm33_dom"/>
</dbReference>
<dbReference type="AlphaFoldDB" id="A0A2A9DWB0"/>
<evidence type="ECO:0000259" key="1">
    <source>
        <dbReference type="Pfam" id="PF09951"/>
    </source>
</evidence>
<organism evidence="2 3">
    <name type="scientific">Paramicrobacterium agarici</name>
    <dbReference type="NCBI Taxonomy" id="630514"/>
    <lineage>
        <taxon>Bacteria</taxon>
        <taxon>Bacillati</taxon>
        <taxon>Actinomycetota</taxon>
        <taxon>Actinomycetes</taxon>
        <taxon>Micrococcales</taxon>
        <taxon>Microbacteriaceae</taxon>
        <taxon>Paramicrobacterium</taxon>
    </lineage>
</organism>
<evidence type="ECO:0000313" key="2">
    <source>
        <dbReference type="EMBL" id="PFG30199.1"/>
    </source>
</evidence>
<reference evidence="2 3" key="1">
    <citation type="submission" date="2017-10" db="EMBL/GenBank/DDBJ databases">
        <title>Sequencing the genomes of 1000 actinobacteria strains.</title>
        <authorList>
            <person name="Klenk H.-P."/>
        </authorList>
    </citation>
    <scope>NUCLEOTIDE SEQUENCE [LARGE SCALE GENOMIC DNA]</scope>
    <source>
        <strain evidence="2 3">DSM 21798</strain>
    </source>
</reference>
<name>A0A2A9DWB0_9MICO</name>
<dbReference type="PANTHER" id="PTHR38743">
    <property type="entry name" value="SIMILAR TO GLYOXYLASE I FAMILY PROTEIN"/>
    <property type="match status" value="1"/>
</dbReference>
<dbReference type="RefSeq" id="WP_098406691.1">
    <property type="nucleotide sequence ID" value="NZ_PDJE01000001.1"/>
</dbReference>
<comment type="caution">
    <text evidence="2">The sequence shown here is derived from an EMBL/GenBank/DDBJ whole genome shotgun (WGS) entry which is preliminary data.</text>
</comment>
<dbReference type="Pfam" id="PF09951">
    <property type="entry name" value="Imm33"/>
    <property type="match status" value="1"/>
</dbReference>
<dbReference type="Proteomes" id="UP000221369">
    <property type="component" value="Unassembled WGS sequence"/>
</dbReference>
<evidence type="ECO:0000313" key="3">
    <source>
        <dbReference type="Proteomes" id="UP000221369"/>
    </source>
</evidence>
<feature type="domain" description="Immunity protein Imm33" evidence="1">
    <location>
        <begin position="23"/>
        <end position="103"/>
    </location>
</feature>
<accession>A0A2A9DWB0</accession>
<sequence>MSKRYVLDSEELLDLATGYGTAVASDQITVAGRAVGYMYREEPSDDADSGWRFLSGDESQEYLDDERHVGVFDVNEIANLDDAIVEYLDAAPGTELVRIEGSDEFADDDAFGDESDDGWEEFDVDAVDSLDDLREDDRL</sequence>
<dbReference type="EMBL" id="PDJE01000001">
    <property type="protein sequence ID" value="PFG30199.1"/>
    <property type="molecule type" value="Genomic_DNA"/>
</dbReference>
<protein>
    <recommendedName>
        <fullName evidence="1">Immunity protein Imm33 domain-containing protein</fullName>
    </recommendedName>
</protein>
<keyword evidence="3" id="KW-1185">Reference proteome</keyword>